<dbReference type="PANTHER" id="PTHR39966:SF1">
    <property type="entry name" value="HEMERYTHRIN-LIKE DOMAIN-CONTAINING PROTEIN"/>
    <property type="match status" value="1"/>
</dbReference>
<feature type="domain" description="Hemerythrin-like" evidence="1">
    <location>
        <begin position="11"/>
        <end position="141"/>
    </location>
</feature>
<dbReference type="CDD" id="cd12108">
    <property type="entry name" value="Hr-like"/>
    <property type="match status" value="1"/>
</dbReference>
<dbReference type="Gene3D" id="1.20.120.520">
    <property type="entry name" value="nmb1532 protein domain like"/>
    <property type="match status" value="1"/>
</dbReference>
<dbReference type="EMBL" id="NMUF01000007">
    <property type="protein sequence ID" value="RFA99363.1"/>
    <property type="molecule type" value="Genomic_DNA"/>
</dbReference>
<dbReference type="Pfam" id="PF01814">
    <property type="entry name" value="Hemerythrin"/>
    <property type="match status" value="1"/>
</dbReference>
<organism evidence="3 4">
    <name type="scientific">Pyrobaculum aerophilum</name>
    <dbReference type="NCBI Taxonomy" id="13773"/>
    <lineage>
        <taxon>Archaea</taxon>
        <taxon>Thermoproteota</taxon>
        <taxon>Thermoprotei</taxon>
        <taxon>Thermoproteales</taxon>
        <taxon>Thermoproteaceae</taxon>
        <taxon>Pyrobaculum</taxon>
    </lineage>
</organism>
<gene>
    <name evidence="2" type="ORF">CGL51_12560</name>
    <name evidence="3" type="ORF">CGL52_04150</name>
</gene>
<protein>
    <submittedName>
        <fullName evidence="3">Cation-binding protein</fullName>
    </submittedName>
</protein>
<evidence type="ECO:0000313" key="4">
    <source>
        <dbReference type="Proteomes" id="UP000256877"/>
    </source>
</evidence>
<sequence>MPKVRVKYVTSALREHHDKILEAVALLDKVLSSPSPDPEAVHFLIQFIQRFVDQCHHSIEEYVLFQGVNRQGFPYLGSPIYVMTSEHGVGRYLARVMEELYTAWKNGDQNALRELADYAKLYIDHISEHILKENNVLFPMLESSYSEVSSSRTVEDIEKENQHDYWMAKLEELKKSWSGQ</sequence>
<dbReference type="GO" id="GO:0005886">
    <property type="term" value="C:plasma membrane"/>
    <property type="evidence" value="ECO:0007669"/>
    <property type="project" value="TreeGrafter"/>
</dbReference>
<evidence type="ECO:0000313" key="5">
    <source>
        <dbReference type="Proteomes" id="UP000257123"/>
    </source>
</evidence>
<dbReference type="OrthoDB" id="131831at2157"/>
<evidence type="ECO:0000313" key="2">
    <source>
        <dbReference type="EMBL" id="RFA93519.1"/>
    </source>
</evidence>
<dbReference type="PANTHER" id="PTHR39966">
    <property type="entry name" value="BLL2471 PROTEIN-RELATED"/>
    <property type="match status" value="1"/>
</dbReference>
<dbReference type="InterPro" id="IPR012312">
    <property type="entry name" value="Hemerythrin-like"/>
</dbReference>
<dbReference type="AlphaFoldDB" id="A0A371R5M1"/>
<accession>A0A371R5M1</accession>
<dbReference type="Proteomes" id="UP000257123">
    <property type="component" value="Unassembled WGS sequence"/>
</dbReference>
<name>A0A371R5M1_9CREN</name>
<evidence type="ECO:0000259" key="1">
    <source>
        <dbReference type="Pfam" id="PF01814"/>
    </source>
</evidence>
<evidence type="ECO:0000313" key="3">
    <source>
        <dbReference type="EMBL" id="RFA99363.1"/>
    </source>
</evidence>
<comment type="caution">
    <text evidence="3">The sequence shown here is derived from an EMBL/GenBank/DDBJ whole genome shotgun (WGS) entry which is preliminary data.</text>
</comment>
<reference evidence="4 5" key="1">
    <citation type="submission" date="2017-07" db="EMBL/GenBank/DDBJ databases">
        <title>Draft genome sequence of aerobic hyperthermophilic archaea, Pyrobaculum aerophilum YKB31 and YKB32.</title>
        <authorList>
            <person name="Mochizuki T."/>
            <person name="Berliner A.J."/>
            <person name="Yoshida-Takashima Y."/>
            <person name="Takaki Y."/>
            <person name="Nunoura T."/>
            <person name="Takai K."/>
        </authorList>
    </citation>
    <scope>NUCLEOTIDE SEQUENCE [LARGE SCALE GENOMIC DNA]</scope>
    <source>
        <strain evidence="2 5">YKB31</strain>
        <strain evidence="3 4">YKB32</strain>
    </source>
</reference>
<proteinExistence type="predicted"/>
<dbReference type="RefSeq" id="WP_116421954.1">
    <property type="nucleotide sequence ID" value="NZ_NMUE01000058.1"/>
</dbReference>
<dbReference type="Proteomes" id="UP000256877">
    <property type="component" value="Unassembled WGS sequence"/>
</dbReference>
<dbReference type="EMBL" id="NMUE01000058">
    <property type="protein sequence ID" value="RFA93519.1"/>
    <property type="molecule type" value="Genomic_DNA"/>
</dbReference>